<feature type="compositionally biased region" description="Basic and acidic residues" evidence="3">
    <location>
        <begin position="95"/>
        <end position="110"/>
    </location>
</feature>
<dbReference type="GO" id="GO:0004784">
    <property type="term" value="F:superoxide dismutase activity"/>
    <property type="evidence" value="ECO:0007669"/>
    <property type="project" value="UniProtKB-EC"/>
</dbReference>
<dbReference type="Pfam" id="PF00080">
    <property type="entry name" value="Sod_Cu"/>
    <property type="match status" value="1"/>
</dbReference>
<dbReference type="CDD" id="cd00305">
    <property type="entry name" value="Cu-Zn_Superoxide_Dismutase"/>
    <property type="match status" value="1"/>
</dbReference>
<evidence type="ECO:0000256" key="1">
    <source>
        <dbReference type="ARBA" id="ARBA00010457"/>
    </source>
</evidence>
<accession>A0A931J4P3</accession>
<protein>
    <recommendedName>
        <fullName evidence="2">Superoxide dismutase [Cu-Zn]</fullName>
        <ecNumber evidence="2">1.15.1.1</ecNumber>
    </recommendedName>
</protein>
<evidence type="ECO:0000313" key="6">
    <source>
        <dbReference type="EMBL" id="MBH9578678.1"/>
    </source>
</evidence>
<feature type="signal peptide" evidence="4">
    <location>
        <begin position="1"/>
        <end position="21"/>
    </location>
</feature>
<dbReference type="AlphaFoldDB" id="A0A931J4P3"/>
<evidence type="ECO:0000259" key="5">
    <source>
        <dbReference type="Pfam" id="PF00080"/>
    </source>
</evidence>
<feature type="domain" description="Superoxide dismutase copper/zinc binding" evidence="5">
    <location>
        <begin position="43"/>
        <end position="171"/>
    </location>
</feature>
<comment type="catalytic activity">
    <reaction evidence="2">
        <text>2 superoxide + 2 H(+) = H2O2 + O2</text>
        <dbReference type="Rhea" id="RHEA:20696"/>
        <dbReference type="ChEBI" id="CHEBI:15378"/>
        <dbReference type="ChEBI" id="CHEBI:15379"/>
        <dbReference type="ChEBI" id="CHEBI:16240"/>
        <dbReference type="ChEBI" id="CHEBI:18421"/>
        <dbReference type="EC" id="1.15.1.1"/>
    </reaction>
</comment>
<reference evidence="6" key="1">
    <citation type="submission" date="2020-12" db="EMBL/GenBank/DDBJ databases">
        <title>The genome sequence of Inhella sp. 1Y17.</title>
        <authorList>
            <person name="Liu Y."/>
        </authorList>
    </citation>
    <scope>NUCLEOTIDE SEQUENCE</scope>
    <source>
        <strain evidence="6">1Y17</strain>
    </source>
</reference>
<evidence type="ECO:0000313" key="7">
    <source>
        <dbReference type="Proteomes" id="UP000613266"/>
    </source>
</evidence>
<comment type="caution">
    <text evidence="6">The sequence shown here is derived from an EMBL/GenBank/DDBJ whole genome shotgun (WGS) entry which is preliminary data.</text>
</comment>
<dbReference type="InterPro" id="IPR024134">
    <property type="entry name" value="SOD_Cu/Zn_/chaperone"/>
</dbReference>
<name>A0A931J4P3_9BURK</name>
<evidence type="ECO:0000256" key="4">
    <source>
        <dbReference type="SAM" id="SignalP"/>
    </source>
</evidence>
<proteinExistence type="inferred from homology"/>
<keyword evidence="2" id="KW-0186">Copper</keyword>
<comment type="cofactor">
    <cofactor evidence="2">
        <name>Cu cation</name>
        <dbReference type="ChEBI" id="CHEBI:23378"/>
    </cofactor>
    <text evidence="2">Binds 1 copper ion per subunit.</text>
</comment>
<dbReference type="PROSITE" id="PS00087">
    <property type="entry name" value="SOD_CU_ZN_1"/>
    <property type="match status" value="1"/>
</dbReference>
<keyword evidence="2" id="KW-0560">Oxidoreductase</keyword>
<dbReference type="EC" id="1.15.1.1" evidence="2"/>
<dbReference type="PROSITE" id="PS51257">
    <property type="entry name" value="PROKAR_LIPOPROTEIN"/>
    <property type="match status" value="1"/>
</dbReference>
<dbReference type="PROSITE" id="PS00332">
    <property type="entry name" value="SOD_CU_ZN_2"/>
    <property type="match status" value="1"/>
</dbReference>
<sequence>MRTLKMWPSGLITCVALTACAWPGGNPKINASAGIKPASGSSVAGDVRFFEGSGGVFVHARISGLTPGAEHGFHIHEKGDCSKPDGSSAGGHFNPEGHAHGPQAAEHHAGDMPALKADASGVAEAKFFLKGVSVGAKNDITGRGLIVHAQPDDYKTQPTGNSGARIGCGVIAAAK</sequence>
<keyword evidence="7" id="KW-1185">Reference proteome</keyword>
<keyword evidence="2" id="KW-0479">Metal-binding</keyword>
<dbReference type="InterPro" id="IPR018152">
    <property type="entry name" value="SOD_Cu/Zn_BS"/>
</dbReference>
<dbReference type="PANTHER" id="PTHR10003">
    <property type="entry name" value="SUPEROXIDE DISMUTASE CU-ZN -RELATED"/>
    <property type="match status" value="1"/>
</dbReference>
<evidence type="ECO:0000256" key="2">
    <source>
        <dbReference type="RuleBase" id="RU000393"/>
    </source>
</evidence>
<dbReference type="InterPro" id="IPR001424">
    <property type="entry name" value="SOD_Cu_Zn_dom"/>
</dbReference>
<dbReference type="InterPro" id="IPR036423">
    <property type="entry name" value="SOD-like_Cu/Zn_dom_sf"/>
</dbReference>
<comment type="function">
    <text evidence="2">Destroys radicals which are normally produced within the cells and which are toxic to biological systems.</text>
</comment>
<keyword evidence="2" id="KW-0862">Zinc</keyword>
<keyword evidence="4" id="KW-0732">Signal</keyword>
<dbReference type="Proteomes" id="UP000613266">
    <property type="component" value="Unassembled WGS sequence"/>
</dbReference>
<dbReference type="GO" id="GO:0005507">
    <property type="term" value="F:copper ion binding"/>
    <property type="evidence" value="ECO:0007669"/>
    <property type="project" value="InterPro"/>
</dbReference>
<comment type="cofactor">
    <cofactor evidence="2">
        <name>Zn(2+)</name>
        <dbReference type="ChEBI" id="CHEBI:29105"/>
    </cofactor>
    <text evidence="2">Binds 1 zinc ion per subunit.</text>
</comment>
<evidence type="ECO:0000256" key="3">
    <source>
        <dbReference type="SAM" id="MobiDB-lite"/>
    </source>
</evidence>
<dbReference type="RefSeq" id="WP_198112450.1">
    <property type="nucleotide sequence ID" value="NZ_JAEDAK010000014.1"/>
</dbReference>
<feature type="chain" id="PRO_5037871578" description="Superoxide dismutase [Cu-Zn]" evidence="4">
    <location>
        <begin position="22"/>
        <end position="175"/>
    </location>
</feature>
<feature type="region of interest" description="Disordered" evidence="3">
    <location>
        <begin position="76"/>
        <end position="110"/>
    </location>
</feature>
<comment type="similarity">
    <text evidence="1 2">Belongs to the Cu-Zn superoxide dismutase family.</text>
</comment>
<dbReference type="SUPFAM" id="SSF49329">
    <property type="entry name" value="Cu,Zn superoxide dismutase-like"/>
    <property type="match status" value="1"/>
</dbReference>
<dbReference type="EMBL" id="JAEDAK010000014">
    <property type="protein sequence ID" value="MBH9578678.1"/>
    <property type="molecule type" value="Genomic_DNA"/>
</dbReference>
<gene>
    <name evidence="6" type="ORF">I7X39_17435</name>
</gene>
<organism evidence="6 7">
    <name type="scientific">Inhella proteolytica</name>
    <dbReference type="NCBI Taxonomy" id="2795029"/>
    <lineage>
        <taxon>Bacteria</taxon>
        <taxon>Pseudomonadati</taxon>
        <taxon>Pseudomonadota</taxon>
        <taxon>Betaproteobacteria</taxon>
        <taxon>Burkholderiales</taxon>
        <taxon>Sphaerotilaceae</taxon>
        <taxon>Inhella</taxon>
    </lineage>
</organism>
<dbReference type="Gene3D" id="2.60.40.200">
    <property type="entry name" value="Superoxide dismutase, copper/zinc binding domain"/>
    <property type="match status" value="1"/>
</dbReference>